<dbReference type="EMBL" id="JALNTZ010001058">
    <property type="protein sequence ID" value="KAJ3628727.1"/>
    <property type="molecule type" value="Genomic_DNA"/>
</dbReference>
<protein>
    <submittedName>
        <fullName evidence="1">Uncharacterized protein</fullName>
    </submittedName>
</protein>
<evidence type="ECO:0000313" key="2">
    <source>
        <dbReference type="Proteomes" id="UP001168821"/>
    </source>
</evidence>
<keyword evidence="2" id="KW-1185">Reference proteome</keyword>
<proteinExistence type="predicted"/>
<sequence length="164" mass="18537">MALLRRFLIRRLRELRYLVGLAELEVAQSIEAEVPASLEVYASGGCRVFLLVVKALNGELRGASTFLVSEASLVSDLGFLRARLVRLPFLYFFFCFAHYYLRNSQERLRSGLKVLPKGDDFICRLEERVAQDESEVVGPMPCAYGPPLLAHGRFFVISLEESDC</sequence>
<gene>
    <name evidence="1" type="ORF">Zmor_003886</name>
</gene>
<dbReference type="Proteomes" id="UP001168821">
    <property type="component" value="Unassembled WGS sequence"/>
</dbReference>
<reference evidence="1" key="1">
    <citation type="journal article" date="2023" name="G3 (Bethesda)">
        <title>Whole genome assemblies of Zophobas morio and Tenebrio molitor.</title>
        <authorList>
            <person name="Kaur S."/>
            <person name="Stinson S.A."/>
            <person name="diCenzo G.C."/>
        </authorList>
    </citation>
    <scope>NUCLEOTIDE SEQUENCE</scope>
    <source>
        <strain evidence="1">QUZm001</strain>
    </source>
</reference>
<comment type="caution">
    <text evidence="1">The sequence shown here is derived from an EMBL/GenBank/DDBJ whole genome shotgun (WGS) entry which is preliminary data.</text>
</comment>
<organism evidence="1 2">
    <name type="scientific">Zophobas morio</name>
    <dbReference type="NCBI Taxonomy" id="2755281"/>
    <lineage>
        <taxon>Eukaryota</taxon>
        <taxon>Metazoa</taxon>
        <taxon>Ecdysozoa</taxon>
        <taxon>Arthropoda</taxon>
        <taxon>Hexapoda</taxon>
        <taxon>Insecta</taxon>
        <taxon>Pterygota</taxon>
        <taxon>Neoptera</taxon>
        <taxon>Endopterygota</taxon>
        <taxon>Coleoptera</taxon>
        <taxon>Polyphaga</taxon>
        <taxon>Cucujiformia</taxon>
        <taxon>Tenebrionidae</taxon>
        <taxon>Zophobas</taxon>
    </lineage>
</organism>
<dbReference type="AlphaFoldDB" id="A0AA38HIC8"/>
<accession>A0AA38HIC8</accession>
<name>A0AA38HIC8_9CUCU</name>
<evidence type="ECO:0000313" key="1">
    <source>
        <dbReference type="EMBL" id="KAJ3628727.1"/>
    </source>
</evidence>